<dbReference type="SUPFAM" id="SSF48230">
    <property type="entry name" value="Chondroitin AC/alginate lyase"/>
    <property type="match status" value="1"/>
</dbReference>
<evidence type="ECO:0000256" key="2">
    <source>
        <dbReference type="ARBA" id="ARBA00022729"/>
    </source>
</evidence>
<evidence type="ECO:0000256" key="1">
    <source>
        <dbReference type="ARBA" id="ARBA00004418"/>
    </source>
</evidence>
<dbReference type="AlphaFoldDB" id="A0A1V4HD97"/>
<dbReference type="OrthoDB" id="7335480at2"/>
<keyword evidence="4" id="KW-0456">Lyase</keyword>
<feature type="domain" description="Heparinase II/III-like C-terminal" evidence="5">
    <location>
        <begin position="348"/>
        <end position="579"/>
    </location>
</feature>
<evidence type="ECO:0000259" key="5">
    <source>
        <dbReference type="Pfam" id="PF07940"/>
    </source>
</evidence>
<dbReference type="Pfam" id="PF16889">
    <property type="entry name" value="Hepar_II_III_N"/>
    <property type="match status" value="1"/>
</dbReference>
<dbReference type="STRING" id="1469647.BC351_07935"/>
<comment type="caution">
    <text evidence="7">The sequence shown here is derived from an EMBL/GenBank/DDBJ whole genome shotgun (WGS) entry which is preliminary data.</text>
</comment>
<evidence type="ECO:0000313" key="8">
    <source>
        <dbReference type="Proteomes" id="UP000190626"/>
    </source>
</evidence>
<name>A0A1V4HD97_9BACL</name>
<dbReference type="Gene3D" id="2.70.98.70">
    <property type="match status" value="1"/>
</dbReference>
<keyword evidence="2" id="KW-0732">Signal</keyword>
<sequence>MNYYLTNQELMDAGKHYIQEYPELAKASIEKAEQAAKNMFRVPYTMDMDHWVNLGDPIDWLYNPSNDLEFTWVLNRHWYMLDLGKAYLMTQKEEYVHTFIKHLRGWRLQNPVPEHLSYEKATFFQQPGPWRLLEVGLRVQSWISAFKYMEGSPVITDIFREEFHTALIEHANYLTSYLGNTEINHAIMHMQGLFMISIFCKDHPRASFWRQFANERLELCMVHQIDPDGVQCELTTHYHNGSIEMFGTPYLLGKVSGYPMPDGYANNLRKMGAFTHAMIRPDNGSTAAGDSDLISSSKERLALLGAILEDESYISMGEVSSEMLWLVGRDRYEAFKQRQLSYTPLLPATVSFPQTGFYFMKDEQHYVFFDAASMGGAHGHADALSLEWMWKRNLLFLDPGRYTYEEGEWRRYFKSTRAHNTITVDGLDQTPYAASQEWGQPLAECVTNRWITGEEYDFIDASHNGYMRLEDPVLHRRWLLLGKKRNVMIIVDWLESAGVHAIEQRFQLPPSADVRIPDGGYSDMLSTIVNYSSAVQMQMHWKTSRDQIGDFAVVSEQGWVSEIYGVKEETSTIVGKGTMTGNMGIVTVCTPVDLEEDRMLPIITRLEIDHNRQEVSISFTDEAGHLDIRLDCHEINWTC</sequence>
<keyword evidence="8" id="KW-1185">Reference proteome</keyword>
<organism evidence="7 8">
    <name type="scientific">Paenibacillus ferrarius</name>
    <dbReference type="NCBI Taxonomy" id="1469647"/>
    <lineage>
        <taxon>Bacteria</taxon>
        <taxon>Bacillati</taxon>
        <taxon>Bacillota</taxon>
        <taxon>Bacilli</taxon>
        <taxon>Bacillales</taxon>
        <taxon>Paenibacillaceae</taxon>
        <taxon>Paenibacillus</taxon>
    </lineage>
</organism>
<evidence type="ECO:0000256" key="4">
    <source>
        <dbReference type="ARBA" id="ARBA00023239"/>
    </source>
</evidence>
<proteinExistence type="predicted"/>
<dbReference type="Gene3D" id="1.50.10.100">
    <property type="entry name" value="Chondroitin AC/alginate lyase"/>
    <property type="match status" value="1"/>
</dbReference>
<keyword evidence="3" id="KW-0574">Periplasm</keyword>
<dbReference type="GO" id="GO:0016829">
    <property type="term" value="F:lyase activity"/>
    <property type="evidence" value="ECO:0007669"/>
    <property type="project" value="UniProtKB-KW"/>
</dbReference>
<gene>
    <name evidence="7" type="ORF">BC351_07935</name>
</gene>
<accession>A0A1V4HD97</accession>
<dbReference type="Pfam" id="PF07940">
    <property type="entry name" value="Hepar_II_III_C"/>
    <property type="match status" value="1"/>
</dbReference>
<dbReference type="PANTHER" id="PTHR39210">
    <property type="entry name" value="HEPARIN-SULFATE LYASE"/>
    <property type="match status" value="1"/>
</dbReference>
<comment type="subcellular location">
    <subcellularLocation>
        <location evidence="1">Periplasm</location>
    </subcellularLocation>
</comment>
<evidence type="ECO:0000259" key="6">
    <source>
        <dbReference type="Pfam" id="PF16889"/>
    </source>
</evidence>
<dbReference type="InterPro" id="IPR012480">
    <property type="entry name" value="Hepar_II_III_C"/>
</dbReference>
<dbReference type="Proteomes" id="UP000190626">
    <property type="component" value="Unassembled WGS sequence"/>
</dbReference>
<reference evidence="8" key="1">
    <citation type="submission" date="2016-07" db="EMBL/GenBank/DDBJ databases">
        <authorList>
            <person name="Florea S."/>
            <person name="Webb J.S."/>
            <person name="Jaromczyk J."/>
            <person name="Schardl C.L."/>
        </authorList>
    </citation>
    <scope>NUCLEOTIDE SEQUENCE [LARGE SCALE GENOMIC DNA]</scope>
    <source>
        <strain evidence="8">CY1</strain>
    </source>
</reference>
<feature type="domain" description="Heparin-sulfate lyase N-terminal" evidence="6">
    <location>
        <begin position="19"/>
        <end position="295"/>
    </location>
</feature>
<dbReference type="EMBL" id="MBTG01000034">
    <property type="protein sequence ID" value="OPH50571.1"/>
    <property type="molecule type" value="Genomic_DNA"/>
</dbReference>
<dbReference type="InterPro" id="IPR008929">
    <property type="entry name" value="Chondroitin_lyas"/>
</dbReference>
<dbReference type="PANTHER" id="PTHR39210:SF1">
    <property type="entry name" value="HEPARIN-SULFATE LYASE"/>
    <property type="match status" value="1"/>
</dbReference>
<dbReference type="InterPro" id="IPR031680">
    <property type="entry name" value="Hepar_II_III_N"/>
</dbReference>
<evidence type="ECO:0000256" key="3">
    <source>
        <dbReference type="ARBA" id="ARBA00022764"/>
    </source>
</evidence>
<evidence type="ECO:0000313" key="7">
    <source>
        <dbReference type="EMBL" id="OPH50571.1"/>
    </source>
</evidence>
<dbReference type="GO" id="GO:0042597">
    <property type="term" value="C:periplasmic space"/>
    <property type="evidence" value="ECO:0007669"/>
    <property type="project" value="UniProtKB-SubCell"/>
</dbReference>
<protein>
    <submittedName>
        <fullName evidence="7">Heparinase</fullName>
    </submittedName>
</protein>